<dbReference type="OrthoDB" id="305469at2"/>
<organism evidence="3 4">
    <name type="scientific">Leptospira ognonensis</name>
    <dbReference type="NCBI Taxonomy" id="2484945"/>
    <lineage>
        <taxon>Bacteria</taxon>
        <taxon>Pseudomonadati</taxon>
        <taxon>Spirochaetota</taxon>
        <taxon>Spirochaetia</taxon>
        <taxon>Leptospirales</taxon>
        <taxon>Leptospiraceae</taxon>
        <taxon>Leptospira</taxon>
    </lineage>
</organism>
<gene>
    <name evidence="3" type="ORF">EHQ58_00300</name>
</gene>
<dbReference type="PANTHER" id="PTHR21666">
    <property type="entry name" value="PEPTIDASE-RELATED"/>
    <property type="match status" value="1"/>
</dbReference>
<dbReference type="InterPro" id="IPR016047">
    <property type="entry name" value="M23ase_b-sheet_dom"/>
</dbReference>
<sequence>MAETYVTTAYERLLISLLRSKKRFLRLLEASKSKVSFVLIPNDEKALLQIEISIGMLVFLSSLATFLVGLSLTFLIYFSFLYEPNRSLEKRTETQLISFLFYDLLSNDLTESVQDLESATESLNLLAWDQIPEKEMITQDYLLKEEFAKDDAELESNLNLYKQVVTTYTEFGVRLGNLVPNFQNAIDYLSMRESIFYSMPRGRPLKPGVGVVTSTFGYRSDPFGILPVGEYHSGIDFAAGEGTPIYATGPGIIADVDAAAGGLGRSVRVNHENGFFTLYGHCSQVLVTPGDRVKRGDKIALVGQTGKATGAHVHYEVRIGLDAPLDPEEYINLD</sequence>
<dbReference type="AlphaFoldDB" id="A0A4R9KCM3"/>
<dbReference type="EMBL" id="RQGD01000002">
    <property type="protein sequence ID" value="TGL63846.1"/>
    <property type="molecule type" value="Genomic_DNA"/>
</dbReference>
<dbReference type="Pfam" id="PF01551">
    <property type="entry name" value="Peptidase_M23"/>
    <property type="match status" value="1"/>
</dbReference>
<dbReference type="Gene3D" id="2.70.70.10">
    <property type="entry name" value="Glucose Permease (Domain IIA)"/>
    <property type="match status" value="1"/>
</dbReference>
<accession>A0A4R9KCM3</accession>
<dbReference type="PANTHER" id="PTHR21666:SF285">
    <property type="entry name" value="M23 FAMILY METALLOPEPTIDASE"/>
    <property type="match status" value="1"/>
</dbReference>
<keyword evidence="4" id="KW-1185">Reference proteome</keyword>
<dbReference type="InterPro" id="IPR050570">
    <property type="entry name" value="Cell_wall_metabolism_enzyme"/>
</dbReference>
<feature type="transmembrane region" description="Helical" evidence="1">
    <location>
        <begin position="52"/>
        <end position="82"/>
    </location>
</feature>
<keyword evidence="1" id="KW-0472">Membrane</keyword>
<dbReference type="CDD" id="cd12797">
    <property type="entry name" value="M23_peptidase"/>
    <property type="match status" value="1"/>
</dbReference>
<dbReference type="GO" id="GO:0004222">
    <property type="term" value="F:metalloendopeptidase activity"/>
    <property type="evidence" value="ECO:0007669"/>
    <property type="project" value="TreeGrafter"/>
</dbReference>
<dbReference type="Proteomes" id="UP000297693">
    <property type="component" value="Unassembled WGS sequence"/>
</dbReference>
<evidence type="ECO:0000259" key="2">
    <source>
        <dbReference type="Pfam" id="PF01551"/>
    </source>
</evidence>
<protein>
    <submittedName>
        <fullName evidence="3">M23 family metallopeptidase</fullName>
    </submittedName>
</protein>
<reference evidence="3" key="1">
    <citation type="journal article" date="2019" name="PLoS Negl. Trop. Dis.">
        <title>Revisiting the worldwide diversity of Leptospira species in the environment.</title>
        <authorList>
            <person name="Vincent A.T."/>
            <person name="Schiettekatte O."/>
            <person name="Bourhy P."/>
            <person name="Veyrier F.J."/>
            <person name="Picardeau M."/>
        </authorList>
    </citation>
    <scope>NUCLEOTIDE SEQUENCE [LARGE SCALE GENOMIC DNA]</scope>
    <source>
        <strain evidence="3">201702476</strain>
    </source>
</reference>
<keyword evidence="1" id="KW-0812">Transmembrane</keyword>
<dbReference type="RefSeq" id="WP_135621344.1">
    <property type="nucleotide sequence ID" value="NZ_RQGD01000002.1"/>
</dbReference>
<evidence type="ECO:0000313" key="3">
    <source>
        <dbReference type="EMBL" id="TGL63846.1"/>
    </source>
</evidence>
<evidence type="ECO:0000313" key="4">
    <source>
        <dbReference type="Proteomes" id="UP000297693"/>
    </source>
</evidence>
<evidence type="ECO:0000256" key="1">
    <source>
        <dbReference type="SAM" id="Phobius"/>
    </source>
</evidence>
<name>A0A4R9KCM3_9LEPT</name>
<keyword evidence="1" id="KW-1133">Transmembrane helix</keyword>
<dbReference type="InterPro" id="IPR011055">
    <property type="entry name" value="Dup_hybrid_motif"/>
</dbReference>
<feature type="domain" description="M23ase beta-sheet core" evidence="2">
    <location>
        <begin position="231"/>
        <end position="320"/>
    </location>
</feature>
<dbReference type="SUPFAM" id="SSF51261">
    <property type="entry name" value="Duplicated hybrid motif"/>
    <property type="match status" value="1"/>
</dbReference>
<proteinExistence type="predicted"/>
<comment type="caution">
    <text evidence="3">The sequence shown here is derived from an EMBL/GenBank/DDBJ whole genome shotgun (WGS) entry which is preliminary data.</text>
</comment>